<protein>
    <submittedName>
        <fullName evidence="2">Heat shock protein HslJ</fullName>
    </submittedName>
</protein>
<accession>A0A4V3CA71</accession>
<feature type="domain" description="DUF306" evidence="1">
    <location>
        <begin position="150"/>
        <end position="253"/>
    </location>
</feature>
<dbReference type="Proteomes" id="UP000295388">
    <property type="component" value="Unassembled WGS sequence"/>
</dbReference>
<dbReference type="InterPro" id="IPR053147">
    <property type="entry name" value="Hsp_HslJ-like"/>
</dbReference>
<keyword evidence="2" id="KW-0346">Stress response</keyword>
<dbReference type="InterPro" id="IPR005184">
    <property type="entry name" value="DUF306_Meta_HslJ"/>
</dbReference>
<dbReference type="PANTHER" id="PTHR35535">
    <property type="entry name" value="HEAT SHOCK PROTEIN HSLJ"/>
    <property type="match status" value="1"/>
</dbReference>
<dbReference type="PANTHER" id="PTHR35535:SF2">
    <property type="entry name" value="DUF306 DOMAIN-CONTAINING PROTEIN"/>
    <property type="match status" value="1"/>
</dbReference>
<reference evidence="2 3" key="1">
    <citation type="submission" date="2019-03" db="EMBL/GenBank/DDBJ databases">
        <title>Genomic Encyclopedia of Type Strains, Phase III (KMG-III): the genomes of soil and plant-associated and newly described type strains.</title>
        <authorList>
            <person name="Whitman W."/>
        </authorList>
    </citation>
    <scope>NUCLEOTIDE SEQUENCE [LARGE SCALE GENOMIC DNA]</scope>
    <source>
        <strain evidence="2 3">VKM Ac-2527</strain>
    </source>
</reference>
<comment type="caution">
    <text evidence="2">The sequence shown here is derived from an EMBL/GenBank/DDBJ whole genome shotgun (WGS) entry which is preliminary data.</text>
</comment>
<keyword evidence="3" id="KW-1185">Reference proteome</keyword>
<dbReference type="RefSeq" id="WP_238165586.1">
    <property type="nucleotide sequence ID" value="NZ_SNWQ01000006.1"/>
</dbReference>
<evidence type="ECO:0000259" key="1">
    <source>
        <dbReference type="Pfam" id="PF03724"/>
    </source>
</evidence>
<evidence type="ECO:0000313" key="2">
    <source>
        <dbReference type="EMBL" id="TDO49247.1"/>
    </source>
</evidence>
<sequence length="259" mass="26761">MTNRAIAVLAAGLLVLLLGACGDEARVGGSSLKGKTYLSTAVTEGGEPKQLAPKTRIQLRFMDDGRLLADAGCNSMSGQVSTGGGKLKLSDGLAMTEMGCDGPRHAQDEWLAGVLQKEPTWKLDAGKLNLAAGDTTIVLQDREIAEPDLALDGTRWTVDTLITGEVASSTPGGQNAHLTISGERVTGSTGCNDFQGVVARAAGKLTFGELGTTRRACDGDAAALEKAILDTLKGEVSYTIDSNRLSLRAANGTGLDLTG</sequence>
<dbReference type="EMBL" id="SNWQ01000006">
    <property type="protein sequence ID" value="TDO49247.1"/>
    <property type="molecule type" value="Genomic_DNA"/>
</dbReference>
<evidence type="ECO:0000313" key="3">
    <source>
        <dbReference type="Proteomes" id="UP000295388"/>
    </source>
</evidence>
<dbReference type="InterPro" id="IPR038670">
    <property type="entry name" value="HslJ-like_sf"/>
</dbReference>
<dbReference type="Pfam" id="PF03724">
    <property type="entry name" value="META"/>
    <property type="match status" value="2"/>
</dbReference>
<dbReference type="Gene3D" id="2.40.128.270">
    <property type="match status" value="2"/>
</dbReference>
<organism evidence="2 3">
    <name type="scientific">Kribbella caucasensis</name>
    <dbReference type="NCBI Taxonomy" id="2512215"/>
    <lineage>
        <taxon>Bacteria</taxon>
        <taxon>Bacillati</taxon>
        <taxon>Actinomycetota</taxon>
        <taxon>Actinomycetes</taxon>
        <taxon>Propionibacteriales</taxon>
        <taxon>Kribbellaceae</taxon>
        <taxon>Kribbella</taxon>
    </lineage>
</organism>
<gene>
    <name evidence="2" type="ORF">EV643_106216</name>
</gene>
<dbReference type="AlphaFoldDB" id="A0A4V3CA71"/>
<dbReference type="PROSITE" id="PS51257">
    <property type="entry name" value="PROKAR_LIPOPROTEIN"/>
    <property type="match status" value="1"/>
</dbReference>
<feature type="domain" description="DUF306" evidence="1">
    <location>
        <begin position="31"/>
        <end position="135"/>
    </location>
</feature>
<proteinExistence type="predicted"/>
<name>A0A4V3CA71_9ACTN</name>